<dbReference type="SMART" id="SM00248">
    <property type="entry name" value="ANK"/>
    <property type="match status" value="6"/>
</dbReference>
<reference evidence="4" key="1">
    <citation type="submission" date="2022-08" db="UniProtKB">
        <authorList>
            <consortium name="EnsemblMetazoa"/>
        </authorList>
    </citation>
    <scope>IDENTIFICATION</scope>
    <source>
        <strain evidence="4">05x7-T-G4-1.051#20</strain>
    </source>
</reference>
<keyword evidence="2" id="KW-0677">Repeat</keyword>
<dbReference type="OrthoDB" id="6058160at2759"/>
<dbReference type="OMA" id="FYHVLYT"/>
<dbReference type="InterPro" id="IPR002110">
    <property type="entry name" value="Ankyrin_rpt"/>
</dbReference>
<evidence type="ECO:0000256" key="2">
    <source>
        <dbReference type="ARBA" id="ARBA00022737"/>
    </source>
</evidence>
<dbReference type="InterPro" id="IPR051573">
    <property type="entry name" value="Ankyrin-SOCS_box_domain"/>
</dbReference>
<proteinExistence type="inferred from homology"/>
<dbReference type="SUPFAM" id="SSF48403">
    <property type="entry name" value="Ankyrin repeat"/>
    <property type="match status" value="1"/>
</dbReference>
<accession>A0A8W8K310</accession>
<dbReference type="GO" id="GO:0045732">
    <property type="term" value="P:positive regulation of protein catabolic process"/>
    <property type="evidence" value="ECO:0007669"/>
    <property type="project" value="TreeGrafter"/>
</dbReference>
<dbReference type="InterPro" id="IPR036770">
    <property type="entry name" value="Ankyrin_rpt-contain_sf"/>
</dbReference>
<dbReference type="PANTHER" id="PTHR24136:SF15">
    <property type="entry name" value="ANK_REP_REGION DOMAIN-CONTAINING PROTEIN"/>
    <property type="match status" value="1"/>
</dbReference>
<name>A0A8W8K310_MAGGI</name>
<keyword evidence="5" id="KW-1185">Reference proteome</keyword>
<dbReference type="GO" id="GO:0016567">
    <property type="term" value="P:protein ubiquitination"/>
    <property type="evidence" value="ECO:0007669"/>
    <property type="project" value="TreeGrafter"/>
</dbReference>
<evidence type="ECO:0000313" key="5">
    <source>
        <dbReference type="Proteomes" id="UP000005408"/>
    </source>
</evidence>
<dbReference type="Proteomes" id="UP000005408">
    <property type="component" value="Unassembled WGS sequence"/>
</dbReference>
<protein>
    <submittedName>
        <fullName evidence="4">Uncharacterized protein</fullName>
    </submittedName>
</protein>
<dbReference type="AlphaFoldDB" id="A0A8W8K310"/>
<sequence length="578" mass="65134">MGIPANLVPVLTIPVCGGSHFLGKKDIFSPRCQRFAEEMDVKETVSRYLDEVKKNGAESKLRAILSCSAKKDVIKWTDEKGNDLMHLCILQNSPETVEFLLSNGYFVEPHQPEVNPYIHLAAKLGFRTILNILLSFRLSDNRPMNNLIYPSQKSESDVSQQNKASPLDIAAKSGHTKCVYLILTQCVIKEHPERAKSGYVALATLANSKDAVKVLLKDNPTKEDIREAIDIAVHFAQPECLDILLSTGIDTKSIFNGVNFYHTLFSFSSVQSFGKEGYARLPKVTEVLLKHRHDVKKREPTNTYPLYSLIKNSLCLDNYTWTQYYLECVQLLLKAGANPNFDEAKYEKQRLKTGAKSIVGRNAYSSAIHCLLDTVESYAETLDSKALAAKFVIECADLLCHNNANINQIGHITRKNSTMGTVLHQFAKTSVQIGVDLDILKFLLRQGANADVCVDGKYVLNIFIDELFEKLKETSPHLKQKDRMPDVKRMLEILNHMPRCAISDTLRILKNDHARNPPPQTKIYVGVISKELEYHIKHIKPLRKLVAQAVWVFCHRKANNVHSLPTTAKLKTEILPIS</sequence>
<evidence type="ECO:0000256" key="3">
    <source>
        <dbReference type="ARBA" id="ARBA00023043"/>
    </source>
</evidence>
<evidence type="ECO:0000313" key="4">
    <source>
        <dbReference type="EnsemblMetazoa" id="G21718.1:cds"/>
    </source>
</evidence>
<dbReference type="EnsemblMetazoa" id="G21718.1">
    <property type="protein sequence ID" value="G21718.1:cds"/>
    <property type="gene ID" value="G21718"/>
</dbReference>
<organism evidence="4 5">
    <name type="scientific">Magallana gigas</name>
    <name type="common">Pacific oyster</name>
    <name type="synonym">Crassostrea gigas</name>
    <dbReference type="NCBI Taxonomy" id="29159"/>
    <lineage>
        <taxon>Eukaryota</taxon>
        <taxon>Metazoa</taxon>
        <taxon>Spiralia</taxon>
        <taxon>Lophotrochozoa</taxon>
        <taxon>Mollusca</taxon>
        <taxon>Bivalvia</taxon>
        <taxon>Autobranchia</taxon>
        <taxon>Pteriomorphia</taxon>
        <taxon>Ostreida</taxon>
        <taxon>Ostreoidea</taxon>
        <taxon>Ostreidae</taxon>
        <taxon>Magallana</taxon>
    </lineage>
</organism>
<comment type="similarity">
    <text evidence="1">Belongs to the ankyrin SOCS box (ASB) family.</text>
</comment>
<evidence type="ECO:0000256" key="1">
    <source>
        <dbReference type="ARBA" id="ARBA00005949"/>
    </source>
</evidence>
<dbReference type="PANTHER" id="PTHR24136">
    <property type="entry name" value="SOWAH (DROSOPHILA) HOMOLOG"/>
    <property type="match status" value="1"/>
</dbReference>
<dbReference type="Gene3D" id="1.25.40.20">
    <property type="entry name" value="Ankyrin repeat-containing domain"/>
    <property type="match status" value="1"/>
</dbReference>
<keyword evidence="3" id="KW-0040">ANK repeat</keyword>